<evidence type="ECO:0000256" key="1">
    <source>
        <dbReference type="SAM" id="MobiDB-lite"/>
    </source>
</evidence>
<dbReference type="Pfam" id="PF06992">
    <property type="entry name" value="Phage_lambda_P"/>
    <property type="match status" value="1"/>
</dbReference>
<evidence type="ECO:0000313" key="3">
    <source>
        <dbReference type="Proteomes" id="UP001161389"/>
    </source>
</evidence>
<organism evidence="2 3">
    <name type="scientific">Litoribrevibacter albus</name>
    <dbReference type="NCBI Taxonomy" id="1473156"/>
    <lineage>
        <taxon>Bacteria</taxon>
        <taxon>Pseudomonadati</taxon>
        <taxon>Pseudomonadota</taxon>
        <taxon>Gammaproteobacteria</taxon>
        <taxon>Oceanospirillales</taxon>
        <taxon>Oceanospirillaceae</taxon>
        <taxon>Litoribrevibacter</taxon>
    </lineage>
</organism>
<feature type="region of interest" description="Disordered" evidence="1">
    <location>
        <begin position="1"/>
        <end position="30"/>
    </location>
</feature>
<reference evidence="2" key="2">
    <citation type="submission" date="2023-01" db="EMBL/GenBank/DDBJ databases">
        <title>Draft genome sequence of Litoribrevibacter albus strain NBRC 110071.</title>
        <authorList>
            <person name="Sun Q."/>
            <person name="Mori K."/>
        </authorList>
    </citation>
    <scope>NUCLEOTIDE SEQUENCE</scope>
    <source>
        <strain evidence="2">NBRC 110071</strain>
    </source>
</reference>
<dbReference type="InterPro" id="IPR009731">
    <property type="entry name" value="P-like"/>
</dbReference>
<sequence length="223" mass="24807">MQTVTQITQGMTKQSQPAKPAQGEFQQKPARELSPDAVRIVNYLFQRLRSCFPAWKNSFPDADSWKLAKQAWVDAFIEHGICTHDQLNHGIRKATEVGSPFWPSVGQFVQWCKPTPEDFGLPSVQEAYFEAAKNASRVRSHKFSHPAVRLAGGATGWFELASQPESKIFKRFERNYQVLVNRVMAGEDLSAEIPKALPSGVVTRPAPKTVALASLDQLKAALS</sequence>
<proteinExistence type="predicted"/>
<evidence type="ECO:0008006" key="4">
    <source>
        <dbReference type="Google" id="ProtNLM"/>
    </source>
</evidence>
<evidence type="ECO:0000313" key="2">
    <source>
        <dbReference type="EMBL" id="GLQ31628.1"/>
    </source>
</evidence>
<dbReference type="EMBL" id="BSNM01000014">
    <property type="protein sequence ID" value="GLQ31628.1"/>
    <property type="molecule type" value="Genomic_DNA"/>
</dbReference>
<dbReference type="RefSeq" id="WP_284381307.1">
    <property type="nucleotide sequence ID" value="NZ_BSNM01000014.1"/>
</dbReference>
<dbReference type="AlphaFoldDB" id="A0AA37SB18"/>
<reference evidence="2" key="1">
    <citation type="journal article" date="2014" name="Int. J. Syst. Evol. Microbiol.">
        <title>Complete genome sequence of Corynebacterium casei LMG S-19264T (=DSM 44701T), isolated from a smear-ripened cheese.</title>
        <authorList>
            <consortium name="US DOE Joint Genome Institute (JGI-PGF)"/>
            <person name="Walter F."/>
            <person name="Albersmeier A."/>
            <person name="Kalinowski J."/>
            <person name="Ruckert C."/>
        </authorList>
    </citation>
    <scope>NUCLEOTIDE SEQUENCE</scope>
    <source>
        <strain evidence="2">NBRC 110071</strain>
    </source>
</reference>
<feature type="compositionally biased region" description="Polar residues" evidence="1">
    <location>
        <begin position="1"/>
        <end position="17"/>
    </location>
</feature>
<keyword evidence="3" id="KW-1185">Reference proteome</keyword>
<name>A0AA37SB18_9GAMM</name>
<dbReference type="Proteomes" id="UP001161389">
    <property type="component" value="Unassembled WGS sequence"/>
</dbReference>
<protein>
    <recommendedName>
        <fullName evidence="4">Replication protein P</fullName>
    </recommendedName>
</protein>
<accession>A0AA37SB18</accession>
<comment type="caution">
    <text evidence="2">The sequence shown here is derived from an EMBL/GenBank/DDBJ whole genome shotgun (WGS) entry which is preliminary data.</text>
</comment>
<gene>
    <name evidence="2" type="ORF">GCM10007876_21070</name>
</gene>
<dbReference type="GO" id="GO:0006270">
    <property type="term" value="P:DNA replication initiation"/>
    <property type="evidence" value="ECO:0007669"/>
    <property type="project" value="InterPro"/>
</dbReference>